<keyword evidence="2" id="KW-1185">Reference proteome</keyword>
<name>A0ACC0NQE5_RHOML</name>
<proteinExistence type="predicted"/>
<evidence type="ECO:0000313" key="1">
    <source>
        <dbReference type="EMBL" id="KAI8555480.1"/>
    </source>
</evidence>
<dbReference type="Proteomes" id="UP001062846">
    <property type="component" value="Chromosome 5"/>
</dbReference>
<dbReference type="EMBL" id="CM046392">
    <property type="protein sequence ID" value="KAI8555480.1"/>
    <property type="molecule type" value="Genomic_DNA"/>
</dbReference>
<sequence>MYFISREAAINRMGYSMRKQHWNIYLDKGGNFRRTFLPKVYDGRLLIHPFPRINAIWEAKLREGREEARLRLRKWSVVAMEDKEEAAETERERKKGGVRRDDAVVCSFGILHVNFPTDGREHFTGCSDDSIYVYDLKANKLLLRVLAHTVIEETANMDRLLKVKRGDKEFQSSGAQEQ</sequence>
<reference evidence="1" key="1">
    <citation type="submission" date="2022-02" db="EMBL/GenBank/DDBJ databases">
        <title>Plant Genome Project.</title>
        <authorList>
            <person name="Zhang R.-G."/>
        </authorList>
    </citation>
    <scope>NUCLEOTIDE SEQUENCE</scope>
    <source>
        <strain evidence="1">AT1</strain>
    </source>
</reference>
<organism evidence="1 2">
    <name type="scientific">Rhododendron molle</name>
    <name type="common">Chinese azalea</name>
    <name type="synonym">Azalea mollis</name>
    <dbReference type="NCBI Taxonomy" id="49168"/>
    <lineage>
        <taxon>Eukaryota</taxon>
        <taxon>Viridiplantae</taxon>
        <taxon>Streptophyta</taxon>
        <taxon>Embryophyta</taxon>
        <taxon>Tracheophyta</taxon>
        <taxon>Spermatophyta</taxon>
        <taxon>Magnoliopsida</taxon>
        <taxon>eudicotyledons</taxon>
        <taxon>Gunneridae</taxon>
        <taxon>Pentapetalae</taxon>
        <taxon>asterids</taxon>
        <taxon>Ericales</taxon>
        <taxon>Ericaceae</taxon>
        <taxon>Ericoideae</taxon>
        <taxon>Rhodoreae</taxon>
        <taxon>Rhododendron</taxon>
    </lineage>
</organism>
<gene>
    <name evidence="1" type="ORF">RHMOL_Rhmol05G0175900</name>
</gene>
<accession>A0ACC0NQE5</accession>
<comment type="caution">
    <text evidence="1">The sequence shown here is derived from an EMBL/GenBank/DDBJ whole genome shotgun (WGS) entry which is preliminary data.</text>
</comment>
<evidence type="ECO:0000313" key="2">
    <source>
        <dbReference type="Proteomes" id="UP001062846"/>
    </source>
</evidence>
<protein>
    <submittedName>
        <fullName evidence="1">Uncharacterized protein</fullName>
    </submittedName>
</protein>